<evidence type="ECO:0000313" key="3">
    <source>
        <dbReference type="Proteomes" id="UP000008068"/>
    </source>
</evidence>
<dbReference type="AlphaFoldDB" id="G0MHP6"/>
<dbReference type="EMBL" id="GL379795">
    <property type="protein sequence ID" value="EGT59275.1"/>
    <property type="molecule type" value="Genomic_DNA"/>
</dbReference>
<dbReference type="InParanoid" id="G0MHP6"/>
<dbReference type="HOGENOM" id="CLU_2442818_0_0_1"/>
<gene>
    <name evidence="2" type="ORF">CAEBREN_06662</name>
</gene>
<accession>G0MHP6</accession>
<dbReference type="Proteomes" id="UP000008068">
    <property type="component" value="Unassembled WGS sequence"/>
</dbReference>
<keyword evidence="3" id="KW-1185">Reference proteome</keyword>
<evidence type="ECO:0000256" key="1">
    <source>
        <dbReference type="SAM" id="Coils"/>
    </source>
</evidence>
<organism evidence="3">
    <name type="scientific">Caenorhabditis brenneri</name>
    <name type="common">Nematode worm</name>
    <dbReference type="NCBI Taxonomy" id="135651"/>
    <lineage>
        <taxon>Eukaryota</taxon>
        <taxon>Metazoa</taxon>
        <taxon>Ecdysozoa</taxon>
        <taxon>Nematoda</taxon>
        <taxon>Chromadorea</taxon>
        <taxon>Rhabditida</taxon>
        <taxon>Rhabditina</taxon>
        <taxon>Rhabditomorpha</taxon>
        <taxon>Rhabditoidea</taxon>
        <taxon>Rhabditidae</taxon>
        <taxon>Peloderinae</taxon>
        <taxon>Caenorhabditis</taxon>
    </lineage>
</organism>
<proteinExistence type="predicted"/>
<evidence type="ECO:0000313" key="2">
    <source>
        <dbReference type="EMBL" id="EGT59275.1"/>
    </source>
</evidence>
<name>G0MHP6_CAEBE</name>
<keyword evidence="1" id="KW-0175">Coiled coil</keyword>
<sequence length="90" mass="10662">MDPKEMSIEDVQMLCQLLFEMTQFKTNIIDSLRAKIQNKEGLIIFLESVKDKLLCINQDQQKQIEHLKNEIATFEKNEGKYNKHHDINLQ</sequence>
<feature type="coiled-coil region" evidence="1">
    <location>
        <begin position="50"/>
        <end position="77"/>
    </location>
</feature>
<protein>
    <submittedName>
        <fullName evidence="2">Uncharacterized protein</fullName>
    </submittedName>
</protein>
<reference evidence="3" key="1">
    <citation type="submission" date="2011-07" db="EMBL/GenBank/DDBJ databases">
        <authorList>
            <consortium name="Caenorhabditis brenneri Sequencing and Analysis Consortium"/>
            <person name="Wilson R.K."/>
        </authorList>
    </citation>
    <scope>NUCLEOTIDE SEQUENCE [LARGE SCALE GENOMIC DNA]</scope>
    <source>
        <strain evidence="3">PB2801</strain>
    </source>
</reference>